<dbReference type="Proteomes" id="UP000271624">
    <property type="component" value="Unassembled WGS sequence"/>
</dbReference>
<sequence>MGVWDTIEGLNSLVPAKNEMATKATADLIIIFPPIRLIGYEKLKYSSPKNLM</sequence>
<reference evidence="1" key="1">
    <citation type="submission" date="2018-12" db="EMBL/GenBank/DDBJ databases">
        <authorList>
            <person name="Will S."/>
            <person name="Neumann-Schaal M."/>
            <person name="Henke P."/>
        </authorList>
    </citation>
    <scope>NUCLEOTIDE SEQUENCE</scope>
    <source>
        <strain evidence="1">PCC 7102</strain>
    </source>
</reference>
<dbReference type="EMBL" id="RSCL01000011">
    <property type="protein sequence ID" value="RUT04392.1"/>
    <property type="molecule type" value="Genomic_DNA"/>
</dbReference>
<evidence type="ECO:0000313" key="1">
    <source>
        <dbReference type="EMBL" id="RUT04392.1"/>
    </source>
</evidence>
<accession>A0A3S1D6J2</accession>
<proteinExistence type="predicted"/>
<evidence type="ECO:0000313" key="2">
    <source>
        <dbReference type="Proteomes" id="UP000271624"/>
    </source>
</evidence>
<dbReference type="AlphaFoldDB" id="A0A3S1D6J2"/>
<reference evidence="1" key="2">
    <citation type="journal article" date="2019" name="Genome Biol. Evol.">
        <title>Day and night: Metabolic profiles and evolutionary relationships of six axenic non-marine cyanobacteria.</title>
        <authorList>
            <person name="Will S.E."/>
            <person name="Henke P."/>
            <person name="Boedeker C."/>
            <person name="Huang S."/>
            <person name="Brinkmann H."/>
            <person name="Rohde M."/>
            <person name="Jarek M."/>
            <person name="Friedl T."/>
            <person name="Seufert S."/>
            <person name="Schumacher M."/>
            <person name="Overmann J."/>
            <person name="Neumann-Schaal M."/>
            <person name="Petersen J."/>
        </authorList>
    </citation>
    <scope>NUCLEOTIDE SEQUENCE [LARGE SCALE GENOMIC DNA]</scope>
    <source>
        <strain evidence="1">PCC 7102</strain>
    </source>
</reference>
<protein>
    <submittedName>
        <fullName evidence="1">Uncharacterized protein</fullName>
    </submittedName>
</protein>
<comment type="caution">
    <text evidence="1">The sequence shown here is derived from an EMBL/GenBank/DDBJ whole genome shotgun (WGS) entry which is preliminary data.</text>
</comment>
<organism evidence="1 2">
    <name type="scientific">Dulcicalothrix desertica PCC 7102</name>
    <dbReference type="NCBI Taxonomy" id="232991"/>
    <lineage>
        <taxon>Bacteria</taxon>
        <taxon>Bacillati</taxon>
        <taxon>Cyanobacteriota</taxon>
        <taxon>Cyanophyceae</taxon>
        <taxon>Nostocales</taxon>
        <taxon>Calotrichaceae</taxon>
        <taxon>Dulcicalothrix</taxon>
    </lineage>
</organism>
<keyword evidence="2" id="KW-1185">Reference proteome</keyword>
<name>A0A3S1D6J2_9CYAN</name>
<gene>
    <name evidence="1" type="ORF">DSM106972_046200</name>
</gene>